<evidence type="ECO:0000256" key="1">
    <source>
        <dbReference type="ARBA" id="ARBA00001942"/>
    </source>
</evidence>
<dbReference type="AlphaFoldDB" id="A0A857JCA4"/>
<comment type="similarity">
    <text evidence="2">Belongs to the prokaryotic molybdopterin-containing oxidoreductase family.</text>
</comment>
<dbReference type="Gene3D" id="2.40.40.20">
    <property type="match status" value="1"/>
</dbReference>
<dbReference type="InterPro" id="IPR037920">
    <property type="entry name" value="YoaE_C"/>
</dbReference>
<dbReference type="InterPro" id="IPR050612">
    <property type="entry name" value="Prok_Mopterin_Oxidored"/>
</dbReference>
<reference evidence="9 10" key="1">
    <citation type="submission" date="2020-01" db="EMBL/GenBank/DDBJ databases">
        <title>Genome sequencing of strain KACC 21265.</title>
        <authorList>
            <person name="Heo J."/>
            <person name="Kim S.-J."/>
            <person name="Kim J.-S."/>
            <person name="Hong S.-B."/>
            <person name="Kwon S.-W."/>
        </authorList>
    </citation>
    <scope>NUCLEOTIDE SEQUENCE [LARGE SCALE GENOMIC DNA]</scope>
    <source>
        <strain evidence="9 10">KACC 21265</strain>
    </source>
</reference>
<dbReference type="EMBL" id="CP047650">
    <property type="protein sequence ID" value="QHJ00812.1"/>
    <property type="molecule type" value="Genomic_DNA"/>
</dbReference>
<dbReference type="InterPro" id="IPR006657">
    <property type="entry name" value="MoPterin_dinucl-bd_dom"/>
</dbReference>
<dbReference type="GO" id="GO:0016491">
    <property type="term" value="F:oxidoreductase activity"/>
    <property type="evidence" value="ECO:0007669"/>
    <property type="project" value="UniProtKB-KW"/>
</dbReference>
<organism evidence="9 10">
    <name type="scientific">Xylophilus rhododendri</name>
    <dbReference type="NCBI Taxonomy" id="2697032"/>
    <lineage>
        <taxon>Bacteria</taxon>
        <taxon>Pseudomonadati</taxon>
        <taxon>Pseudomonadota</taxon>
        <taxon>Betaproteobacteria</taxon>
        <taxon>Burkholderiales</taxon>
        <taxon>Xylophilus</taxon>
    </lineage>
</organism>
<dbReference type="RefSeq" id="WP_160554621.1">
    <property type="nucleotide sequence ID" value="NZ_CP047650.1"/>
</dbReference>
<dbReference type="KEGG" id="xyk:GT347_24190"/>
<gene>
    <name evidence="9" type="ORF">GT347_24190</name>
</gene>
<proteinExistence type="inferred from homology"/>
<keyword evidence="10" id="KW-1185">Reference proteome</keyword>
<dbReference type="Pfam" id="PF04879">
    <property type="entry name" value="Molybdop_Fe4S4"/>
    <property type="match status" value="1"/>
</dbReference>
<dbReference type="CDD" id="cd02766">
    <property type="entry name" value="MopB_3"/>
    <property type="match status" value="1"/>
</dbReference>
<keyword evidence="5" id="KW-0560">Oxidoreductase</keyword>
<dbReference type="Gene3D" id="3.40.50.740">
    <property type="match status" value="1"/>
</dbReference>
<dbReference type="CDD" id="cd02786">
    <property type="entry name" value="MopB_CT_3"/>
    <property type="match status" value="1"/>
</dbReference>
<evidence type="ECO:0000256" key="3">
    <source>
        <dbReference type="ARBA" id="ARBA00022505"/>
    </source>
</evidence>
<dbReference type="Pfam" id="PF01568">
    <property type="entry name" value="Molydop_binding"/>
    <property type="match status" value="1"/>
</dbReference>
<dbReference type="SMART" id="SM00926">
    <property type="entry name" value="Molybdop_Fe4S4"/>
    <property type="match status" value="1"/>
</dbReference>
<evidence type="ECO:0000256" key="5">
    <source>
        <dbReference type="ARBA" id="ARBA00023002"/>
    </source>
</evidence>
<evidence type="ECO:0000259" key="8">
    <source>
        <dbReference type="PROSITE" id="PS51669"/>
    </source>
</evidence>
<sequence length="701" mass="76190">MSSTIPIQTPGQERVVHGTCPHDCPDTCAMLITVKDGVATKVKGDPAHPTTQGALCTKVSRYLERTYSPDRLLHPMRRVGPKGPGQGRFERIGWDEALDTIAARFKAIAAEDPQAILPYAYSGTLGLVHNFGMPRRFFHRLGASLPERVLCATAGRLGYNTVIGAQVGIDIVHFPEARLILLWGTNPITSNLHLWTRIAEAKRNGARIIAIDPYRSLSADKADWHIAPLPGTDGALAFGLMHLLIRDGNLDRDYIEQHTLGFDALAARAAEFPPERVAELTGLPAETILRLAAEYGAERRSAIRVNFGMQRHAGGGNAMRAIACLPALTGAWREVGGGVLMDVAGAHAVDLAALDGRHMLPDPPPRNVNMAQIGKALTELNDPPLKALFVYASNPVAVAPNNALLRQGLLRPDLFTVVHEIFLTDTCDYADIVLPATTQLEQFDVHRPYGTLYTMLNQQAIAPLGEACSNAELFRRLAARMGFDEPCFRQSDEEIAQQAHDRGAAVNATLDFELLHRQGWQRLDLPERYAPFAEGRFPTPSGKCEFESASAAAQGWSAVPEFIPPRESAAGDPALAARFPLMLLTPPARHYLNSSFSGVASLVRDVGEPWVEISAGDAARRCIAEGDRVQVFNERGAFSVRAVVNDRTRDGVLVAPSIWWLKKSADGENANAVTSDGLTDIGRGATYYDTAVEIRKLPALS</sequence>
<keyword evidence="4" id="KW-0479">Metal-binding</keyword>
<dbReference type="GO" id="GO:0043546">
    <property type="term" value="F:molybdopterin cofactor binding"/>
    <property type="evidence" value="ECO:0007669"/>
    <property type="project" value="InterPro"/>
</dbReference>
<dbReference type="InterPro" id="IPR006656">
    <property type="entry name" value="Mopterin_OxRdtase"/>
</dbReference>
<dbReference type="Gene3D" id="3.40.228.10">
    <property type="entry name" value="Dimethylsulfoxide Reductase, domain 2"/>
    <property type="match status" value="1"/>
</dbReference>
<comment type="cofactor">
    <cofactor evidence="1">
        <name>Mo-bis(molybdopterin guanine dinucleotide)</name>
        <dbReference type="ChEBI" id="CHEBI:60539"/>
    </cofactor>
</comment>
<evidence type="ECO:0000256" key="4">
    <source>
        <dbReference type="ARBA" id="ARBA00022723"/>
    </source>
</evidence>
<accession>A0A857JCA4</accession>
<evidence type="ECO:0000313" key="9">
    <source>
        <dbReference type="EMBL" id="QHJ00812.1"/>
    </source>
</evidence>
<evidence type="ECO:0000313" key="10">
    <source>
        <dbReference type="Proteomes" id="UP000464787"/>
    </source>
</evidence>
<dbReference type="InterPro" id="IPR006655">
    <property type="entry name" value="Mopterin_OxRdtase_prok_CS"/>
</dbReference>
<dbReference type="PANTHER" id="PTHR43742">
    <property type="entry name" value="TRIMETHYLAMINE-N-OXIDE REDUCTASE"/>
    <property type="match status" value="1"/>
</dbReference>
<evidence type="ECO:0000256" key="2">
    <source>
        <dbReference type="ARBA" id="ARBA00010312"/>
    </source>
</evidence>
<keyword evidence="6" id="KW-0408">Iron</keyword>
<keyword evidence="7" id="KW-0411">Iron-sulfur</keyword>
<dbReference type="PROSITE" id="PS00490">
    <property type="entry name" value="MOLYBDOPTERIN_PROK_2"/>
    <property type="match status" value="1"/>
</dbReference>
<evidence type="ECO:0000256" key="6">
    <source>
        <dbReference type="ARBA" id="ARBA00023004"/>
    </source>
</evidence>
<protein>
    <submittedName>
        <fullName evidence="9">Molybdopterin-dependent oxidoreductase</fullName>
    </submittedName>
</protein>
<feature type="domain" description="4Fe-4S Mo/W bis-MGD-type" evidence="8">
    <location>
        <begin position="13"/>
        <end position="70"/>
    </location>
</feature>
<keyword evidence="3" id="KW-0500">Molybdenum</keyword>
<dbReference type="GO" id="GO:0046872">
    <property type="term" value="F:metal ion binding"/>
    <property type="evidence" value="ECO:0007669"/>
    <property type="project" value="UniProtKB-KW"/>
</dbReference>
<dbReference type="Gene3D" id="2.20.25.90">
    <property type="entry name" value="ADC-like domains"/>
    <property type="match status" value="1"/>
</dbReference>
<dbReference type="Pfam" id="PF00384">
    <property type="entry name" value="Molybdopterin"/>
    <property type="match status" value="1"/>
</dbReference>
<dbReference type="PROSITE" id="PS51669">
    <property type="entry name" value="4FE4S_MOW_BIS_MGD"/>
    <property type="match status" value="1"/>
</dbReference>
<dbReference type="SUPFAM" id="SSF50692">
    <property type="entry name" value="ADC-like"/>
    <property type="match status" value="1"/>
</dbReference>
<evidence type="ECO:0000256" key="7">
    <source>
        <dbReference type="ARBA" id="ARBA00023014"/>
    </source>
</evidence>
<dbReference type="Proteomes" id="UP000464787">
    <property type="component" value="Chromosome"/>
</dbReference>
<dbReference type="InterPro" id="IPR009010">
    <property type="entry name" value="Asp_de-COase-like_dom_sf"/>
</dbReference>
<dbReference type="PANTHER" id="PTHR43742:SF6">
    <property type="entry name" value="OXIDOREDUCTASE YYAE-RELATED"/>
    <property type="match status" value="1"/>
</dbReference>
<dbReference type="SUPFAM" id="SSF53706">
    <property type="entry name" value="Formate dehydrogenase/DMSO reductase, domains 1-3"/>
    <property type="match status" value="1"/>
</dbReference>
<dbReference type="InterPro" id="IPR006963">
    <property type="entry name" value="Mopterin_OxRdtase_4Fe-4S_dom"/>
</dbReference>
<dbReference type="GO" id="GO:0051536">
    <property type="term" value="F:iron-sulfur cluster binding"/>
    <property type="evidence" value="ECO:0007669"/>
    <property type="project" value="UniProtKB-KW"/>
</dbReference>
<dbReference type="Gene3D" id="3.30.2070.10">
    <property type="entry name" value="Formate dehydrogenase/DMSO reductase"/>
    <property type="match status" value="1"/>
</dbReference>
<name>A0A857JCA4_9BURK</name>